<keyword evidence="2" id="KW-1133">Transmembrane helix</keyword>
<evidence type="ECO:0000256" key="2">
    <source>
        <dbReference type="SAM" id="Phobius"/>
    </source>
</evidence>
<sequence length="248" mass="27376">MAKTVESSQSRSWKGEVASLKLGKANRKSLPKKNLSSQFASVSVNSPDPSRGLEVFDGVHSDELVKKKKKHTESIFSSVSNESLDLPLISEVSDGVHSDESFVVDPRYSTSPDAFSLLELTPASNITKERYESLEDMSAEYRRSGDSINSKIRSVEADLVIEHLKSAWIQIQRSDGANNQSKKLIETLASTVIEVFYGIHEEPDLLSKVVQAKNCIVVTCLLVWMVCTLVAVYVKCHTDTPFDGPLPT</sequence>
<dbReference type="Gramene" id="Kaladp0816s0003.1.v1.1">
    <property type="protein sequence ID" value="Kaladp0816s0003.1.v1.1"/>
    <property type="gene ID" value="Kaladp0816s0003.v1.1"/>
</dbReference>
<dbReference type="AlphaFoldDB" id="A0A7N0VG72"/>
<proteinExistence type="predicted"/>
<keyword evidence="4" id="KW-1185">Reference proteome</keyword>
<keyword evidence="2" id="KW-0812">Transmembrane</keyword>
<evidence type="ECO:0000256" key="1">
    <source>
        <dbReference type="SAM" id="MobiDB-lite"/>
    </source>
</evidence>
<feature type="region of interest" description="Disordered" evidence="1">
    <location>
        <begin position="24"/>
        <end position="53"/>
    </location>
</feature>
<feature type="transmembrane region" description="Helical" evidence="2">
    <location>
        <begin position="215"/>
        <end position="234"/>
    </location>
</feature>
<keyword evidence="2" id="KW-0472">Membrane</keyword>
<protein>
    <submittedName>
        <fullName evidence="3">Uncharacterized protein</fullName>
    </submittedName>
</protein>
<dbReference type="EnsemblPlants" id="Kaladp0816s0003.1.v1.1">
    <property type="protein sequence ID" value="Kaladp0816s0003.1.v1.1"/>
    <property type="gene ID" value="Kaladp0816s0003.v1.1"/>
</dbReference>
<organism evidence="3 4">
    <name type="scientific">Kalanchoe fedtschenkoi</name>
    <name type="common">Lavender scallops</name>
    <name type="synonym">South American air plant</name>
    <dbReference type="NCBI Taxonomy" id="63787"/>
    <lineage>
        <taxon>Eukaryota</taxon>
        <taxon>Viridiplantae</taxon>
        <taxon>Streptophyta</taxon>
        <taxon>Embryophyta</taxon>
        <taxon>Tracheophyta</taxon>
        <taxon>Spermatophyta</taxon>
        <taxon>Magnoliopsida</taxon>
        <taxon>eudicotyledons</taxon>
        <taxon>Gunneridae</taxon>
        <taxon>Pentapetalae</taxon>
        <taxon>Saxifragales</taxon>
        <taxon>Crassulaceae</taxon>
        <taxon>Kalanchoe</taxon>
    </lineage>
</organism>
<dbReference type="Proteomes" id="UP000594263">
    <property type="component" value="Unplaced"/>
</dbReference>
<accession>A0A7N0VG72</accession>
<feature type="compositionally biased region" description="Polar residues" evidence="1">
    <location>
        <begin position="34"/>
        <end position="48"/>
    </location>
</feature>
<name>A0A7N0VG72_KALFE</name>
<reference evidence="3" key="1">
    <citation type="submission" date="2021-01" db="UniProtKB">
        <authorList>
            <consortium name="EnsemblPlants"/>
        </authorList>
    </citation>
    <scope>IDENTIFICATION</scope>
</reference>
<evidence type="ECO:0000313" key="3">
    <source>
        <dbReference type="EnsemblPlants" id="Kaladp0816s0003.1.v1.1"/>
    </source>
</evidence>
<evidence type="ECO:0000313" key="4">
    <source>
        <dbReference type="Proteomes" id="UP000594263"/>
    </source>
</evidence>